<protein>
    <submittedName>
        <fullName evidence="2">Uncharacterized protein</fullName>
    </submittedName>
</protein>
<accession>A0A9D4JYJ6</accession>
<proteinExistence type="predicted"/>
<gene>
    <name evidence="2" type="ORF">DPMN_126850</name>
</gene>
<feature type="compositionally biased region" description="Basic and acidic residues" evidence="1">
    <location>
        <begin position="100"/>
        <end position="112"/>
    </location>
</feature>
<name>A0A9D4JYJ6_DREPO</name>
<sequence>MKNKTNLKISAQYKNVYIEHDLPVEDRIAIANLKTLVKVIGSDKVFVKGNRLVQKSDACSTQSRIEWQEVNHSLRLRPQPMSARLERQENRHPTTTGGHRTNEDYTHNRDPQPSRNRYSTRTWNTQTGKSNRYNVHQDDGSRSYRNRYQPLFHNNYNHY</sequence>
<dbReference type="Proteomes" id="UP000828390">
    <property type="component" value="Unassembled WGS sequence"/>
</dbReference>
<reference evidence="2" key="1">
    <citation type="journal article" date="2019" name="bioRxiv">
        <title>The Genome of the Zebra Mussel, Dreissena polymorpha: A Resource for Invasive Species Research.</title>
        <authorList>
            <person name="McCartney M.A."/>
            <person name="Auch B."/>
            <person name="Kono T."/>
            <person name="Mallez S."/>
            <person name="Zhang Y."/>
            <person name="Obille A."/>
            <person name="Becker A."/>
            <person name="Abrahante J.E."/>
            <person name="Garbe J."/>
            <person name="Badalamenti J.P."/>
            <person name="Herman A."/>
            <person name="Mangelson H."/>
            <person name="Liachko I."/>
            <person name="Sullivan S."/>
            <person name="Sone E.D."/>
            <person name="Koren S."/>
            <person name="Silverstein K.A.T."/>
            <person name="Beckman K.B."/>
            <person name="Gohl D.M."/>
        </authorList>
    </citation>
    <scope>NUCLEOTIDE SEQUENCE</scope>
    <source>
        <strain evidence="2">Duluth1</strain>
        <tissue evidence="2">Whole animal</tissue>
    </source>
</reference>
<feature type="region of interest" description="Disordered" evidence="1">
    <location>
        <begin position="78"/>
        <end position="159"/>
    </location>
</feature>
<evidence type="ECO:0000256" key="1">
    <source>
        <dbReference type="SAM" id="MobiDB-lite"/>
    </source>
</evidence>
<organism evidence="2 3">
    <name type="scientific">Dreissena polymorpha</name>
    <name type="common">Zebra mussel</name>
    <name type="synonym">Mytilus polymorpha</name>
    <dbReference type="NCBI Taxonomy" id="45954"/>
    <lineage>
        <taxon>Eukaryota</taxon>
        <taxon>Metazoa</taxon>
        <taxon>Spiralia</taxon>
        <taxon>Lophotrochozoa</taxon>
        <taxon>Mollusca</taxon>
        <taxon>Bivalvia</taxon>
        <taxon>Autobranchia</taxon>
        <taxon>Heteroconchia</taxon>
        <taxon>Euheterodonta</taxon>
        <taxon>Imparidentia</taxon>
        <taxon>Neoheterodontei</taxon>
        <taxon>Myida</taxon>
        <taxon>Dreissenoidea</taxon>
        <taxon>Dreissenidae</taxon>
        <taxon>Dreissena</taxon>
    </lineage>
</organism>
<keyword evidence="3" id="KW-1185">Reference proteome</keyword>
<dbReference type="EMBL" id="JAIWYP010000005">
    <property type="protein sequence ID" value="KAH3824988.1"/>
    <property type="molecule type" value="Genomic_DNA"/>
</dbReference>
<evidence type="ECO:0000313" key="2">
    <source>
        <dbReference type="EMBL" id="KAH3824988.1"/>
    </source>
</evidence>
<feature type="compositionally biased region" description="Polar residues" evidence="1">
    <location>
        <begin position="113"/>
        <end position="134"/>
    </location>
</feature>
<reference evidence="2" key="2">
    <citation type="submission" date="2020-11" db="EMBL/GenBank/DDBJ databases">
        <authorList>
            <person name="McCartney M.A."/>
            <person name="Auch B."/>
            <person name="Kono T."/>
            <person name="Mallez S."/>
            <person name="Becker A."/>
            <person name="Gohl D.M."/>
            <person name="Silverstein K.A.T."/>
            <person name="Koren S."/>
            <person name="Bechman K.B."/>
            <person name="Herman A."/>
            <person name="Abrahante J.E."/>
            <person name="Garbe J."/>
        </authorList>
    </citation>
    <scope>NUCLEOTIDE SEQUENCE</scope>
    <source>
        <strain evidence="2">Duluth1</strain>
        <tissue evidence="2">Whole animal</tissue>
    </source>
</reference>
<comment type="caution">
    <text evidence="2">The sequence shown here is derived from an EMBL/GenBank/DDBJ whole genome shotgun (WGS) entry which is preliminary data.</text>
</comment>
<evidence type="ECO:0000313" key="3">
    <source>
        <dbReference type="Proteomes" id="UP000828390"/>
    </source>
</evidence>
<dbReference type="AlphaFoldDB" id="A0A9D4JYJ6"/>